<feature type="compositionally biased region" description="Basic and acidic residues" evidence="1">
    <location>
        <begin position="412"/>
        <end position="421"/>
    </location>
</feature>
<reference evidence="4 5" key="1">
    <citation type="submission" date="2018-08" db="EMBL/GenBank/DDBJ databases">
        <title>Sequencing the genomes of 1000 actinobacteria strains.</title>
        <authorList>
            <person name="Klenk H.-P."/>
        </authorList>
    </citation>
    <scope>NUCLEOTIDE SEQUENCE [LARGE SCALE GENOMIC DNA]</scope>
    <source>
        <strain evidence="4 5">DSM 22891</strain>
    </source>
</reference>
<protein>
    <recommendedName>
        <fullName evidence="3">DUF6542 domain-containing protein</fullName>
    </recommendedName>
</protein>
<dbReference type="InterPro" id="IPR046672">
    <property type="entry name" value="DUF6542"/>
</dbReference>
<evidence type="ECO:0000313" key="4">
    <source>
        <dbReference type="EMBL" id="REF35600.1"/>
    </source>
</evidence>
<feature type="region of interest" description="Disordered" evidence="1">
    <location>
        <begin position="730"/>
        <end position="789"/>
    </location>
</feature>
<keyword evidence="2" id="KW-0472">Membrane</keyword>
<evidence type="ECO:0000256" key="2">
    <source>
        <dbReference type="SAM" id="Phobius"/>
    </source>
</evidence>
<feature type="compositionally biased region" description="Low complexity" evidence="1">
    <location>
        <begin position="353"/>
        <end position="368"/>
    </location>
</feature>
<feature type="compositionally biased region" description="Basic and acidic residues" evidence="1">
    <location>
        <begin position="449"/>
        <end position="476"/>
    </location>
</feature>
<feature type="region of interest" description="Disordered" evidence="1">
    <location>
        <begin position="1"/>
        <end position="607"/>
    </location>
</feature>
<feature type="domain" description="DUF6542" evidence="3">
    <location>
        <begin position="610"/>
        <end position="727"/>
    </location>
</feature>
<feature type="compositionally biased region" description="Basic and acidic residues" evidence="1">
    <location>
        <begin position="369"/>
        <end position="385"/>
    </location>
</feature>
<keyword evidence="2" id="KW-0812">Transmembrane</keyword>
<feature type="compositionally biased region" description="Basic and acidic residues" evidence="1">
    <location>
        <begin position="246"/>
        <end position="255"/>
    </location>
</feature>
<dbReference type="EMBL" id="QTUC01000001">
    <property type="protein sequence ID" value="REF35600.1"/>
    <property type="molecule type" value="Genomic_DNA"/>
</dbReference>
<feature type="compositionally biased region" description="Low complexity" evidence="1">
    <location>
        <begin position="155"/>
        <end position="174"/>
    </location>
</feature>
<evidence type="ECO:0000313" key="5">
    <source>
        <dbReference type="Proteomes" id="UP000256485"/>
    </source>
</evidence>
<feature type="compositionally biased region" description="Polar residues" evidence="1">
    <location>
        <begin position="199"/>
        <end position="219"/>
    </location>
</feature>
<dbReference type="AlphaFoldDB" id="A0A3D9V607"/>
<feature type="compositionally biased region" description="Basic residues" evidence="1">
    <location>
        <begin position="776"/>
        <end position="789"/>
    </location>
</feature>
<keyword evidence="2" id="KW-1133">Transmembrane helix</keyword>
<feature type="compositionally biased region" description="Low complexity" evidence="1">
    <location>
        <begin position="756"/>
        <end position="772"/>
    </location>
</feature>
<feature type="transmembrane region" description="Helical" evidence="2">
    <location>
        <begin position="640"/>
        <end position="657"/>
    </location>
</feature>
<feature type="compositionally biased region" description="Basic and acidic residues" evidence="1">
    <location>
        <begin position="519"/>
        <end position="570"/>
    </location>
</feature>
<sequence length="789" mass="83019">MADDSLLDGVVGSEGRQVGFAGTHPSPPAMHVEFEDIEPGPWGARAQVGGPTYGQPPSLEPSQRSSSRTPSQPSPRPSGQRGRRAAPMPEGVETNRPTFGAGKRARLASAPSTPDPAGTGYERSDNPQPPARHLGPSPGDDRTPGDDLRPRPRHASSSPASSNPAPSSPASSSSVHSTSWEPGPQPPDDTPGWDRSGAHATSPTSHAGSPTSHAGSPTSHAGPGDWTRWTEPTGSSSRPAGRRRRDVPPDSEPVRGSRHAAGENPQGVSAFPTATPATPHSGSPGPVGDETWSRWTSAVGDRAADDPGASARTWSATVGGSDLGAHAAERSRTDGSHRSPTDVEGSDVSPSWAVSDPVDLLADLPDVPTYRDDEPGEPTPDHVDSRATASHPRPSGPDRPGPATELTARFDASWDRGDGWHHGGAHAGPPSTSPPSTSELETSGPATRFGDRGSHVDDRSGRHDPASPEATDRFADPADPWGPRQPTTAGRHARDPGRQTPHLDSDQRPTDSAAADLPTRAERSHERPSQHTERLYSRRRELPDDYPEYLRPRGHRLPEAKEADATKQTDPRPLSAARSSRSTPHARDALAPRADERLRRSGRPTPPERGLPAWAAVLIALGSGLAVSVVDLLVTGRLSALFSLGFVLTAFGIAAGVRRSDMFTAGVLPPLAALGTFTVLAVAMPERLGDFSLPLAILVGLASKAWTLVAATALSLGTIAFRVLTRRDEDDPDDLNGNEPPAGPSAARAARRRSSSRWLSALLRAAGNRAAGGTRGRPRRARQAPKRRS</sequence>
<comment type="caution">
    <text evidence="4">The sequence shown here is derived from an EMBL/GenBank/DDBJ whole genome shotgun (WGS) entry which is preliminary data.</text>
</comment>
<dbReference type="Pfam" id="PF20177">
    <property type="entry name" value="DUF6542"/>
    <property type="match status" value="1"/>
</dbReference>
<evidence type="ECO:0000259" key="3">
    <source>
        <dbReference type="Pfam" id="PF20177"/>
    </source>
</evidence>
<feature type="compositionally biased region" description="Basic and acidic residues" evidence="1">
    <location>
        <begin position="327"/>
        <end position="341"/>
    </location>
</feature>
<feature type="compositionally biased region" description="Low complexity" evidence="1">
    <location>
        <begin position="427"/>
        <end position="445"/>
    </location>
</feature>
<feature type="transmembrane region" description="Helical" evidence="2">
    <location>
        <begin position="695"/>
        <end position="721"/>
    </location>
</feature>
<accession>A0A3D9V607</accession>
<evidence type="ECO:0000256" key="1">
    <source>
        <dbReference type="SAM" id="MobiDB-lite"/>
    </source>
</evidence>
<dbReference type="Proteomes" id="UP000256485">
    <property type="component" value="Unassembled WGS sequence"/>
</dbReference>
<feature type="compositionally biased region" description="Low complexity" evidence="1">
    <location>
        <begin position="61"/>
        <end position="71"/>
    </location>
</feature>
<name>A0A3D9V607_THECX</name>
<feature type="compositionally biased region" description="Basic and acidic residues" evidence="1">
    <location>
        <begin position="139"/>
        <end position="150"/>
    </location>
</feature>
<proteinExistence type="predicted"/>
<organism evidence="4 5">
    <name type="scientific">Thermasporomyces composti</name>
    <dbReference type="NCBI Taxonomy" id="696763"/>
    <lineage>
        <taxon>Bacteria</taxon>
        <taxon>Bacillati</taxon>
        <taxon>Actinomycetota</taxon>
        <taxon>Actinomycetes</taxon>
        <taxon>Propionibacteriales</taxon>
        <taxon>Nocardioidaceae</taxon>
        <taxon>Thermasporomyces</taxon>
    </lineage>
</organism>
<feature type="transmembrane region" description="Helical" evidence="2">
    <location>
        <begin position="663"/>
        <end position="683"/>
    </location>
</feature>
<feature type="compositionally biased region" description="Basic and acidic residues" evidence="1">
    <location>
        <begin position="585"/>
        <end position="599"/>
    </location>
</feature>
<gene>
    <name evidence="4" type="ORF">DFJ64_0982</name>
</gene>
<feature type="compositionally biased region" description="Basic and acidic residues" evidence="1">
    <location>
        <begin position="492"/>
        <end position="509"/>
    </location>
</feature>
<keyword evidence="5" id="KW-1185">Reference proteome</keyword>